<evidence type="ECO:0000256" key="5">
    <source>
        <dbReference type="SAM" id="Phobius"/>
    </source>
</evidence>
<protein>
    <submittedName>
        <fullName evidence="7">MFS transporter</fullName>
    </submittedName>
</protein>
<feature type="transmembrane region" description="Helical" evidence="5">
    <location>
        <begin position="219"/>
        <end position="243"/>
    </location>
</feature>
<dbReference type="PRINTS" id="PR01035">
    <property type="entry name" value="TCRTETA"/>
</dbReference>
<dbReference type="GO" id="GO:0016020">
    <property type="term" value="C:membrane"/>
    <property type="evidence" value="ECO:0007669"/>
    <property type="project" value="UniProtKB-SubCell"/>
</dbReference>
<accession>A0A6I4U0J5</accession>
<keyword evidence="3 5" id="KW-1133">Transmembrane helix</keyword>
<evidence type="ECO:0000259" key="6">
    <source>
        <dbReference type="PROSITE" id="PS50850"/>
    </source>
</evidence>
<comment type="subcellular location">
    <subcellularLocation>
        <location evidence="1">Membrane</location>
        <topology evidence="1">Multi-pass membrane protein</topology>
    </subcellularLocation>
</comment>
<feature type="transmembrane region" description="Helical" evidence="5">
    <location>
        <begin position="344"/>
        <end position="367"/>
    </location>
</feature>
<sequence>MTVAAGQSHAGFSLKPLMFETFVCSMAMMAFVALAGPIARVIGLEPWQVGAAMTVAGIAWMVMARIWGVASDRRGRRPILLLGLAGFAISYFLLSLFIDLALRSAMAPLLAFVGLMIGRGVAGAFYAAVPATGAALVADNVPPAERGKAMAAVGASSAAGMVIGPGFAGLVGPWSLSLPLYLTAALPAVALLVLWRVLPRHEHTAPPKAEPLKLTDLRLRRAMIVAFVAMFSVAVAQITVGFYALDRLQLAPGDAANAAGIALATVGVALVVAQIFLRQLGWAPARLIRYGALIGGLGFGAVTLASSAPMLWACYAVAAFGMGWVYPSVSALAANSVEAHEQGAAAGTVAAAQGLGIILGPIAGTFVYTIERGAPYALVGVMLVAIALWEGRGSPGGDGEVFP</sequence>
<feature type="transmembrane region" description="Helical" evidence="5">
    <location>
        <begin position="178"/>
        <end position="198"/>
    </location>
</feature>
<dbReference type="PROSITE" id="PS50850">
    <property type="entry name" value="MFS"/>
    <property type="match status" value="1"/>
</dbReference>
<evidence type="ECO:0000256" key="3">
    <source>
        <dbReference type="ARBA" id="ARBA00022989"/>
    </source>
</evidence>
<dbReference type="InterPro" id="IPR011701">
    <property type="entry name" value="MFS"/>
</dbReference>
<comment type="caution">
    <text evidence="7">The sequence shown here is derived from an EMBL/GenBank/DDBJ whole genome shotgun (WGS) entry which is preliminary data.</text>
</comment>
<dbReference type="Gene3D" id="1.20.1250.20">
    <property type="entry name" value="MFS general substrate transporter like domains"/>
    <property type="match status" value="1"/>
</dbReference>
<feature type="transmembrane region" description="Helical" evidence="5">
    <location>
        <begin position="255"/>
        <end position="275"/>
    </location>
</feature>
<feature type="transmembrane region" description="Helical" evidence="5">
    <location>
        <begin position="149"/>
        <end position="172"/>
    </location>
</feature>
<dbReference type="PANTHER" id="PTHR23546:SF1">
    <property type="entry name" value="MEMBRANE PROTEIN"/>
    <property type="match status" value="1"/>
</dbReference>
<feature type="transmembrane region" description="Helical" evidence="5">
    <location>
        <begin position="49"/>
        <end position="67"/>
    </location>
</feature>
<dbReference type="Proteomes" id="UP000469430">
    <property type="component" value="Unassembled WGS sequence"/>
</dbReference>
<dbReference type="GO" id="GO:0022857">
    <property type="term" value="F:transmembrane transporter activity"/>
    <property type="evidence" value="ECO:0007669"/>
    <property type="project" value="InterPro"/>
</dbReference>
<dbReference type="InterPro" id="IPR001958">
    <property type="entry name" value="Tet-R_TetA/multi-R_MdtG-like"/>
</dbReference>
<feature type="transmembrane region" description="Helical" evidence="5">
    <location>
        <begin position="373"/>
        <end position="389"/>
    </location>
</feature>
<feature type="transmembrane region" description="Helical" evidence="5">
    <location>
        <begin position="79"/>
        <end position="98"/>
    </location>
</feature>
<keyword evidence="8" id="KW-1185">Reference proteome</keyword>
<proteinExistence type="predicted"/>
<dbReference type="EMBL" id="WTYJ01000005">
    <property type="protein sequence ID" value="MXP00842.1"/>
    <property type="molecule type" value="Genomic_DNA"/>
</dbReference>
<keyword evidence="4 5" id="KW-0472">Membrane</keyword>
<gene>
    <name evidence="7" type="ORF">GRI97_17780</name>
</gene>
<feature type="domain" description="Major facilitator superfamily (MFS) profile" evidence="6">
    <location>
        <begin position="13"/>
        <end position="392"/>
    </location>
</feature>
<dbReference type="AlphaFoldDB" id="A0A6I4U0J5"/>
<dbReference type="PANTHER" id="PTHR23546">
    <property type="entry name" value="TRANSPORT PROTEIN"/>
    <property type="match status" value="1"/>
</dbReference>
<evidence type="ECO:0000313" key="7">
    <source>
        <dbReference type="EMBL" id="MXP00842.1"/>
    </source>
</evidence>
<evidence type="ECO:0000256" key="2">
    <source>
        <dbReference type="ARBA" id="ARBA00022692"/>
    </source>
</evidence>
<feature type="transmembrane region" description="Helical" evidence="5">
    <location>
        <begin position="287"/>
        <end position="304"/>
    </location>
</feature>
<dbReference type="InterPro" id="IPR036259">
    <property type="entry name" value="MFS_trans_sf"/>
</dbReference>
<dbReference type="InterPro" id="IPR020846">
    <property type="entry name" value="MFS_dom"/>
</dbReference>
<evidence type="ECO:0000256" key="1">
    <source>
        <dbReference type="ARBA" id="ARBA00004141"/>
    </source>
</evidence>
<evidence type="ECO:0000256" key="4">
    <source>
        <dbReference type="ARBA" id="ARBA00023136"/>
    </source>
</evidence>
<feature type="transmembrane region" description="Helical" evidence="5">
    <location>
        <begin position="21"/>
        <end position="43"/>
    </location>
</feature>
<evidence type="ECO:0000313" key="8">
    <source>
        <dbReference type="Proteomes" id="UP000469430"/>
    </source>
</evidence>
<keyword evidence="2 5" id="KW-0812">Transmembrane</keyword>
<reference evidence="7 8" key="1">
    <citation type="submission" date="2019-12" db="EMBL/GenBank/DDBJ databases">
        <title>Genomic-based taxomic classification of the family Erythrobacteraceae.</title>
        <authorList>
            <person name="Xu L."/>
        </authorList>
    </citation>
    <scope>NUCLEOTIDE SEQUENCE [LARGE SCALE GENOMIC DNA]</scope>
    <source>
        <strain evidence="7 8">S36</strain>
    </source>
</reference>
<dbReference type="Pfam" id="PF07690">
    <property type="entry name" value="MFS_1"/>
    <property type="match status" value="1"/>
</dbReference>
<organism evidence="7 8">
    <name type="scientific">Croceibacterium xixiisoli</name>
    <dbReference type="NCBI Taxonomy" id="1476466"/>
    <lineage>
        <taxon>Bacteria</taxon>
        <taxon>Pseudomonadati</taxon>
        <taxon>Pseudomonadota</taxon>
        <taxon>Alphaproteobacteria</taxon>
        <taxon>Sphingomonadales</taxon>
        <taxon>Erythrobacteraceae</taxon>
        <taxon>Croceibacterium</taxon>
    </lineage>
</organism>
<dbReference type="OrthoDB" id="9764259at2"/>
<name>A0A6I4U0J5_9SPHN</name>
<feature type="transmembrane region" description="Helical" evidence="5">
    <location>
        <begin position="110"/>
        <end position="137"/>
    </location>
</feature>
<dbReference type="SUPFAM" id="SSF103473">
    <property type="entry name" value="MFS general substrate transporter"/>
    <property type="match status" value="1"/>
</dbReference>